<dbReference type="InterPro" id="IPR014284">
    <property type="entry name" value="RNA_pol_sigma-70_dom"/>
</dbReference>
<dbReference type="GO" id="GO:0000428">
    <property type="term" value="C:DNA-directed RNA polymerase complex"/>
    <property type="evidence" value="ECO:0007669"/>
    <property type="project" value="UniProtKB-KW"/>
</dbReference>
<keyword evidence="8" id="KW-1185">Reference proteome</keyword>
<comment type="caution">
    <text evidence="7">The sequence shown here is derived from an EMBL/GenBank/DDBJ whole genome shotgun (WGS) entry which is preliminary data.</text>
</comment>
<organism evidence="7 8">
    <name type="scientific">Psychroflexus salis</name>
    <dbReference type="NCBI Taxonomy" id="1526574"/>
    <lineage>
        <taxon>Bacteria</taxon>
        <taxon>Pseudomonadati</taxon>
        <taxon>Bacteroidota</taxon>
        <taxon>Flavobacteriia</taxon>
        <taxon>Flavobacteriales</taxon>
        <taxon>Flavobacteriaceae</taxon>
        <taxon>Psychroflexus</taxon>
    </lineage>
</organism>
<evidence type="ECO:0000256" key="3">
    <source>
        <dbReference type="ARBA" id="ARBA00023082"/>
    </source>
</evidence>
<dbReference type="Pfam" id="PF04542">
    <property type="entry name" value="Sigma70_r2"/>
    <property type="match status" value="1"/>
</dbReference>
<dbReference type="Gene3D" id="1.10.10.10">
    <property type="entry name" value="Winged helix-like DNA-binding domain superfamily/Winged helix DNA-binding domain"/>
    <property type="match status" value="1"/>
</dbReference>
<dbReference type="InterPro" id="IPR013324">
    <property type="entry name" value="RNA_pol_sigma_r3/r4-like"/>
</dbReference>
<accession>A0A916ZUE0</accession>
<keyword evidence="2" id="KW-0805">Transcription regulation</keyword>
<dbReference type="InterPro" id="IPR036388">
    <property type="entry name" value="WH-like_DNA-bd_sf"/>
</dbReference>
<dbReference type="Pfam" id="PF08281">
    <property type="entry name" value="Sigma70_r4_2"/>
    <property type="match status" value="1"/>
</dbReference>
<name>A0A916ZUE0_9FLAO</name>
<evidence type="ECO:0000256" key="1">
    <source>
        <dbReference type="ARBA" id="ARBA00010641"/>
    </source>
</evidence>
<dbReference type="SUPFAM" id="SSF88946">
    <property type="entry name" value="Sigma2 domain of RNA polymerase sigma factors"/>
    <property type="match status" value="1"/>
</dbReference>
<dbReference type="SUPFAM" id="SSF88659">
    <property type="entry name" value="Sigma3 and sigma4 domains of RNA polymerase sigma factors"/>
    <property type="match status" value="1"/>
</dbReference>
<gene>
    <name evidence="7" type="ORF">GCM10010831_13160</name>
</gene>
<dbReference type="InterPro" id="IPR007627">
    <property type="entry name" value="RNA_pol_sigma70_r2"/>
</dbReference>
<keyword evidence="4" id="KW-0804">Transcription</keyword>
<evidence type="ECO:0000256" key="4">
    <source>
        <dbReference type="ARBA" id="ARBA00023163"/>
    </source>
</evidence>
<dbReference type="Gene3D" id="1.10.1740.10">
    <property type="match status" value="1"/>
</dbReference>
<dbReference type="CDD" id="cd06171">
    <property type="entry name" value="Sigma70_r4"/>
    <property type="match status" value="1"/>
</dbReference>
<evidence type="ECO:0000313" key="7">
    <source>
        <dbReference type="EMBL" id="GGE13104.1"/>
    </source>
</evidence>
<proteinExistence type="inferred from homology"/>
<dbReference type="EMBL" id="BMGL01000007">
    <property type="protein sequence ID" value="GGE13104.1"/>
    <property type="molecule type" value="Genomic_DNA"/>
</dbReference>
<evidence type="ECO:0000256" key="2">
    <source>
        <dbReference type="ARBA" id="ARBA00023015"/>
    </source>
</evidence>
<protein>
    <submittedName>
        <fullName evidence="7">DNA-directed RNA polymerase sigma-70 factor</fullName>
    </submittedName>
</protein>
<dbReference type="GO" id="GO:0003677">
    <property type="term" value="F:DNA binding"/>
    <property type="evidence" value="ECO:0007669"/>
    <property type="project" value="InterPro"/>
</dbReference>
<feature type="domain" description="RNA polymerase sigma-70 region 2" evidence="5">
    <location>
        <begin position="9"/>
        <end position="75"/>
    </location>
</feature>
<dbReference type="InterPro" id="IPR013249">
    <property type="entry name" value="RNA_pol_sigma70_r4_t2"/>
</dbReference>
<dbReference type="NCBIfam" id="TIGR02937">
    <property type="entry name" value="sigma70-ECF"/>
    <property type="match status" value="1"/>
</dbReference>
<dbReference type="InterPro" id="IPR039425">
    <property type="entry name" value="RNA_pol_sigma-70-like"/>
</dbReference>
<dbReference type="PANTHER" id="PTHR43133">
    <property type="entry name" value="RNA POLYMERASE ECF-TYPE SIGMA FACTO"/>
    <property type="match status" value="1"/>
</dbReference>
<dbReference type="AlphaFoldDB" id="A0A916ZUE0"/>
<evidence type="ECO:0000259" key="6">
    <source>
        <dbReference type="Pfam" id="PF08281"/>
    </source>
</evidence>
<feature type="domain" description="RNA polymerase sigma factor 70 region 4 type 2" evidence="6">
    <location>
        <begin position="102"/>
        <end position="153"/>
    </location>
</feature>
<dbReference type="RefSeq" id="WP_188406029.1">
    <property type="nucleotide sequence ID" value="NZ_BMGL01000007.1"/>
</dbReference>
<dbReference type="GO" id="GO:0006352">
    <property type="term" value="P:DNA-templated transcription initiation"/>
    <property type="evidence" value="ECO:0007669"/>
    <property type="project" value="InterPro"/>
</dbReference>
<keyword evidence="3" id="KW-0731">Sigma factor</keyword>
<dbReference type="InterPro" id="IPR013325">
    <property type="entry name" value="RNA_pol_sigma_r2"/>
</dbReference>
<keyword evidence="7" id="KW-0240">DNA-directed RNA polymerase</keyword>
<comment type="similarity">
    <text evidence="1">Belongs to the sigma-70 factor family. ECF subfamily.</text>
</comment>
<dbReference type="Proteomes" id="UP000599688">
    <property type="component" value="Unassembled WGS sequence"/>
</dbReference>
<sequence length="159" mass="18716">MNKLNFEHIYQTYQDQIYRLCLGYFAGNSDLAKDTCQEVFIKVWQYLDRFKGDAKVSTWIYRIAVNTCINVLRKSKITHKTLSLKEDFLAEEETLNTEDQLQAMYNCIAQLRPKDRSVILLVLEQKPYEEISLIMGISENNLRVRIHRIKDKLSKCVTS</sequence>
<dbReference type="GO" id="GO:0016987">
    <property type="term" value="F:sigma factor activity"/>
    <property type="evidence" value="ECO:0007669"/>
    <property type="project" value="UniProtKB-KW"/>
</dbReference>
<reference evidence="7 8" key="1">
    <citation type="journal article" date="2014" name="Int. J. Syst. Evol. Microbiol.">
        <title>Complete genome sequence of Corynebacterium casei LMG S-19264T (=DSM 44701T), isolated from a smear-ripened cheese.</title>
        <authorList>
            <consortium name="US DOE Joint Genome Institute (JGI-PGF)"/>
            <person name="Walter F."/>
            <person name="Albersmeier A."/>
            <person name="Kalinowski J."/>
            <person name="Ruckert C."/>
        </authorList>
    </citation>
    <scope>NUCLEOTIDE SEQUENCE [LARGE SCALE GENOMIC DNA]</scope>
    <source>
        <strain evidence="7 8">CGMCC 1.12925</strain>
    </source>
</reference>
<evidence type="ECO:0000313" key="8">
    <source>
        <dbReference type="Proteomes" id="UP000599688"/>
    </source>
</evidence>
<dbReference type="PANTHER" id="PTHR43133:SF45">
    <property type="entry name" value="RNA POLYMERASE ECF-TYPE SIGMA FACTOR"/>
    <property type="match status" value="1"/>
</dbReference>
<evidence type="ECO:0000259" key="5">
    <source>
        <dbReference type="Pfam" id="PF04542"/>
    </source>
</evidence>